<dbReference type="InterPro" id="IPR046965">
    <property type="entry name" value="Cyclin_A/B-like"/>
</dbReference>
<dbReference type="Proteomes" id="UP001153076">
    <property type="component" value="Unassembled WGS sequence"/>
</dbReference>
<dbReference type="Gene3D" id="1.10.472.10">
    <property type="entry name" value="Cyclin-like"/>
    <property type="match status" value="2"/>
</dbReference>
<feature type="region of interest" description="Disordered" evidence="6">
    <location>
        <begin position="107"/>
        <end position="127"/>
    </location>
</feature>
<dbReference type="Pfam" id="PF00134">
    <property type="entry name" value="Cyclin_N"/>
    <property type="match status" value="1"/>
</dbReference>
<dbReference type="InterPro" id="IPR013763">
    <property type="entry name" value="Cyclin-like_dom"/>
</dbReference>
<dbReference type="InterPro" id="IPR039361">
    <property type="entry name" value="Cyclin"/>
</dbReference>
<feature type="domain" description="Cyclin-like" evidence="7">
    <location>
        <begin position="307"/>
        <end position="391"/>
    </location>
</feature>
<feature type="region of interest" description="Disordered" evidence="6">
    <location>
        <begin position="1"/>
        <end position="32"/>
    </location>
</feature>
<evidence type="ECO:0000256" key="1">
    <source>
        <dbReference type="ARBA" id="ARBA00006955"/>
    </source>
</evidence>
<dbReference type="PANTHER" id="PTHR10177">
    <property type="entry name" value="CYCLINS"/>
    <property type="match status" value="1"/>
</dbReference>
<evidence type="ECO:0000256" key="4">
    <source>
        <dbReference type="ARBA" id="ARBA00023306"/>
    </source>
</evidence>
<feature type="compositionally biased region" description="Basic and acidic residues" evidence="6">
    <location>
        <begin position="14"/>
        <end position="31"/>
    </location>
</feature>
<dbReference type="SUPFAM" id="SSF47954">
    <property type="entry name" value="Cyclin-like"/>
    <property type="match status" value="2"/>
</dbReference>
<dbReference type="GO" id="GO:0044772">
    <property type="term" value="P:mitotic cell cycle phase transition"/>
    <property type="evidence" value="ECO:0007669"/>
    <property type="project" value="InterPro"/>
</dbReference>
<dbReference type="SMART" id="SM01332">
    <property type="entry name" value="Cyclin_C"/>
    <property type="match status" value="1"/>
</dbReference>
<keyword evidence="4" id="KW-0131">Cell cycle</keyword>
<dbReference type="SMART" id="SM00385">
    <property type="entry name" value="CYCLIN"/>
    <property type="match status" value="2"/>
</dbReference>
<dbReference type="OrthoDB" id="5590282at2759"/>
<keyword evidence="10" id="KW-1185">Reference proteome</keyword>
<feature type="compositionally biased region" description="Basic residues" evidence="6">
    <location>
        <begin position="114"/>
        <end position="127"/>
    </location>
</feature>
<dbReference type="PROSITE" id="PS00292">
    <property type="entry name" value="CYCLINS"/>
    <property type="match status" value="1"/>
</dbReference>
<organism evidence="9 10">
    <name type="scientific">Carnegiea gigantea</name>
    <dbReference type="NCBI Taxonomy" id="171969"/>
    <lineage>
        <taxon>Eukaryota</taxon>
        <taxon>Viridiplantae</taxon>
        <taxon>Streptophyta</taxon>
        <taxon>Embryophyta</taxon>
        <taxon>Tracheophyta</taxon>
        <taxon>Spermatophyta</taxon>
        <taxon>Magnoliopsida</taxon>
        <taxon>eudicotyledons</taxon>
        <taxon>Gunneridae</taxon>
        <taxon>Pentapetalae</taxon>
        <taxon>Caryophyllales</taxon>
        <taxon>Cactineae</taxon>
        <taxon>Cactaceae</taxon>
        <taxon>Cactoideae</taxon>
        <taxon>Echinocereeae</taxon>
        <taxon>Carnegiea</taxon>
    </lineage>
</organism>
<evidence type="ECO:0000256" key="5">
    <source>
        <dbReference type="RuleBase" id="RU000383"/>
    </source>
</evidence>
<dbReference type="GO" id="GO:0016538">
    <property type="term" value="F:cyclin-dependent protein serine/threonine kinase regulator activity"/>
    <property type="evidence" value="ECO:0007669"/>
    <property type="project" value="InterPro"/>
</dbReference>
<dbReference type="GO" id="GO:0051301">
    <property type="term" value="P:cell division"/>
    <property type="evidence" value="ECO:0007669"/>
    <property type="project" value="UniProtKB-KW"/>
</dbReference>
<dbReference type="Pfam" id="PF02984">
    <property type="entry name" value="Cyclin_C"/>
    <property type="match status" value="1"/>
</dbReference>
<feature type="domain" description="Cyclin C-terminal" evidence="8">
    <location>
        <begin position="303"/>
        <end position="422"/>
    </location>
</feature>
<sequence length="426" mass="48748">MDLRAVHHHQKPIKVADEDKQKKEGGNRRPLQDIGNLVDLHHAPIIKSLGALALANDQDIAEKNKDKNQEEELIMIKSNQEAEKKVAYKPHPETIIIISSDDEEEEARRNEKLSKKKRILSGNKNNRKKRVHSLTSVLTARSKLACGLATKPRELIVNIDAADADNELAVVEYVEEIYKFYKFAEEENRVLDYMPSQSHINAKMRMILVDWLVEVHNKFELLPETLYLAIDLVDRYLSRKVVSRRELQLVGIASMLLASKYEEIWAPEVNDFICISDNAYTHEQVLAMEKEVLGRLEWNLTVATPYVFLVRFIKAIVPSDKEMENMAFYLAENGLMWYETVVSFCPSLIAAAAVCAAMRTLDRTPVWTETLKHYTGYSEEQLKECANMLATFQLAARESKLKGVHRKYSSTERGTVALWPPTKHLG</sequence>
<keyword evidence="3 5" id="KW-0195">Cyclin</keyword>
<reference evidence="9" key="1">
    <citation type="submission" date="2022-04" db="EMBL/GenBank/DDBJ databases">
        <title>Carnegiea gigantea Genome sequencing and assembly v2.</title>
        <authorList>
            <person name="Copetti D."/>
            <person name="Sanderson M.J."/>
            <person name="Burquez A."/>
            <person name="Wojciechowski M.F."/>
        </authorList>
    </citation>
    <scope>NUCLEOTIDE SEQUENCE</scope>
    <source>
        <strain evidence="9">SGP5-SGP5p</strain>
        <tissue evidence="9">Aerial part</tissue>
    </source>
</reference>
<dbReference type="EMBL" id="JAKOGI010000014">
    <property type="protein sequence ID" value="KAJ8450583.1"/>
    <property type="molecule type" value="Genomic_DNA"/>
</dbReference>
<keyword evidence="2" id="KW-0132">Cell division</keyword>
<evidence type="ECO:0000259" key="7">
    <source>
        <dbReference type="SMART" id="SM00385"/>
    </source>
</evidence>
<dbReference type="InterPro" id="IPR004367">
    <property type="entry name" value="Cyclin_C-dom"/>
</dbReference>
<evidence type="ECO:0008006" key="11">
    <source>
        <dbReference type="Google" id="ProtNLM"/>
    </source>
</evidence>
<comment type="caution">
    <text evidence="9">The sequence shown here is derived from an EMBL/GenBank/DDBJ whole genome shotgun (WGS) entry which is preliminary data.</text>
</comment>
<dbReference type="InterPro" id="IPR048258">
    <property type="entry name" value="Cyclins_cyclin-box"/>
</dbReference>
<evidence type="ECO:0000256" key="6">
    <source>
        <dbReference type="SAM" id="MobiDB-lite"/>
    </source>
</evidence>
<evidence type="ECO:0000313" key="9">
    <source>
        <dbReference type="EMBL" id="KAJ8450583.1"/>
    </source>
</evidence>
<dbReference type="GO" id="GO:0010332">
    <property type="term" value="P:response to gamma radiation"/>
    <property type="evidence" value="ECO:0007669"/>
    <property type="project" value="UniProtKB-ARBA"/>
</dbReference>
<evidence type="ECO:0000256" key="3">
    <source>
        <dbReference type="ARBA" id="ARBA00023127"/>
    </source>
</evidence>
<gene>
    <name evidence="9" type="ORF">Cgig2_020220</name>
</gene>
<evidence type="ECO:0000313" key="10">
    <source>
        <dbReference type="Proteomes" id="UP001153076"/>
    </source>
</evidence>
<comment type="similarity">
    <text evidence="1">Belongs to the cyclin family. Cyclin AB subfamily.</text>
</comment>
<dbReference type="FunFam" id="1.10.472.10:FF:000032">
    <property type="entry name" value="G2/mitotic-specific cyclin-1"/>
    <property type="match status" value="1"/>
</dbReference>
<dbReference type="PIRSF" id="PIRSF001771">
    <property type="entry name" value="Cyclin_A_B_D_E"/>
    <property type="match status" value="1"/>
</dbReference>
<dbReference type="FunFam" id="1.10.472.10:FF:000001">
    <property type="entry name" value="G2/mitotic-specific cyclin"/>
    <property type="match status" value="1"/>
</dbReference>
<proteinExistence type="inferred from homology"/>
<dbReference type="InterPro" id="IPR036915">
    <property type="entry name" value="Cyclin-like_sf"/>
</dbReference>
<feature type="domain" description="Cyclin-like" evidence="7">
    <location>
        <begin position="210"/>
        <end position="294"/>
    </location>
</feature>
<accession>A0A9Q1QPM9</accession>
<evidence type="ECO:0000259" key="8">
    <source>
        <dbReference type="SMART" id="SM01332"/>
    </source>
</evidence>
<dbReference type="AlphaFoldDB" id="A0A9Q1QPM9"/>
<evidence type="ECO:0000256" key="2">
    <source>
        <dbReference type="ARBA" id="ARBA00022618"/>
    </source>
</evidence>
<name>A0A9Q1QPM9_9CARY</name>
<feature type="compositionally biased region" description="Basic residues" evidence="6">
    <location>
        <begin position="1"/>
        <end position="12"/>
    </location>
</feature>
<dbReference type="InterPro" id="IPR006671">
    <property type="entry name" value="Cyclin_N"/>
</dbReference>
<protein>
    <recommendedName>
        <fullName evidence="11">B-like cyclin</fullName>
    </recommendedName>
</protein>